<dbReference type="Proteomes" id="UP000786811">
    <property type="component" value="Unassembled WGS sequence"/>
</dbReference>
<protein>
    <submittedName>
        <fullName evidence="1">Uncharacterized protein</fullName>
    </submittedName>
</protein>
<gene>
    <name evidence="1" type="ORF">HICCMSTLAB_LOCUS11175</name>
</gene>
<comment type="caution">
    <text evidence="1">The sequence shown here is derived from an EMBL/GenBank/DDBJ whole genome shotgun (WGS) entry which is preliminary data.</text>
</comment>
<dbReference type="OrthoDB" id="7700376at2759"/>
<name>A0A8J2MX39_COTCN</name>
<dbReference type="EMBL" id="CAJNRD030001123">
    <property type="protein sequence ID" value="CAG5102770.1"/>
    <property type="molecule type" value="Genomic_DNA"/>
</dbReference>
<keyword evidence="2" id="KW-1185">Reference proteome</keyword>
<proteinExistence type="predicted"/>
<evidence type="ECO:0000313" key="2">
    <source>
        <dbReference type="Proteomes" id="UP000786811"/>
    </source>
</evidence>
<dbReference type="AlphaFoldDB" id="A0A8J2MX39"/>
<reference evidence="1" key="1">
    <citation type="submission" date="2021-04" db="EMBL/GenBank/DDBJ databases">
        <authorList>
            <person name="Chebbi M.A.C M."/>
        </authorList>
    </citation>
    <scope>NUCLEOTIDE SEQUENCE</scope>
</reference>
<evidence type="ECO:0000313" key="1">
    <source>
        <dbReference type="EMBL" id="CAG5102770.1"/>
    </source>
</evidence>
<accession>A0A8J2MX39</accession>
<sequence length="291" mass="33613">MQLGTEHKRIQYYLNSKCYVEPISEVVGTYKTEKKVNNKKIMSLTEAKAYIVPLKHSLKLFLELPGVFTTIYNYQKLLINENNNNTLKIIRNIVQGSLWDDRIKRKGNKDIVLPLIAFYDNLETGNPLRSHSRINKLGAVHTSIATVPPNMSSKLENICLTELFYSNDRVTFCNALIFKKLIIDLKELEEVSIEICLNNEILRVKFVLVTLARNNLGLNSILGFPESFNATYFCRTCLITKANSEKDTCEHENLIRKVEYYDKHIKDKNIENKVNLKKILCMERSTKLSCI</sequence>
<organism evidence="1 2">
    <name type="scientific">Cotesia congregata</name>
    <name type="common">Parasitoid wasp</name>
    <name type="synonym">Apanteles congregatus</name>
    <dbReference type="NCBI Taxonomy" id="51543"/>
    <lineage>
        <taxon>Eukaryota</taxon>
        <taxon>Metazoa</taxon>
        <taxon>Ecdysozoa</taxon>
        <taxon>Arthropoda</taxon>
        <taxon>Hexapoda</taxon>
        <taxon>Insecta</taxon>
        <taxon>Pterygota</taxon>
        <taxon>Neoptera</taxon>
        <taxon>Endopterygota</taxon>
        <taxon>Hymenoptera</taxon>
        <taxon>Apocrita</taxon>
        <taxon>Ichneumonoidea</taxon>
        <taxon>Braconidae</taxon>
        <taxon>Microgastrinae</taxon>
        <taxon>Cotesia</taxon>
    </lineage>
</organism>